<comment type="caution">
    <text evidence="1">The sequence shown here is derived from an EMBL/GenBank/DDBJ whole genome shotgun (WGS) entry which is preliminary data.</text>
</comment>
<sequence>MKVNYGWYANDLISQISRTSAIKLQNYPSPPLQIPAIKTGRRPIAPPCCASLPLHRRPTAASSGGGRTRPFSNNILPPPITSYSSLPYMKSASATPICLSAIRNSSSDVGPTSSRHSRHHALPPRRRRVRLAFCFRTPESVAQPKSGCRANGGSPARDCISGKVRPMRVPSVMLRSGKKEPVDCEGQRCT</sequence>
<accession>A0AAV7HLA5</accession>
<evidence type="ECO:0000313" key="2">
    <source>
        <dbReference type="Proteomes" id="UP000775213"/>
    </source>
</evidence>
<dbReference type="EMBL" id="JAGFBR010000004">
    <property type="protein sequence ID" value="KAH0468398.1"/>
    <property type="molecule type" value="Genomic_DNA"/>
</dbReference>
<name>A0AAV7HLA5_DENCH</name>
<protein>
    <submittedName>
        <fullName evidence="1">Uncharacterized protein</fullName>
    </submittedName>
</protein>
<evidence type="ECO:0000313" key="1">
    <source>
        <dbReference type="EMBL" id="KAH0468398.1"/>
    </source>
</evidence>
<reference evidence="1 2" key="1">
    <citation type="journal article" date="2021" name="Hortic Res">
        <title>Chromosome-scale assembly of the Dendrobium chrysotoxum genome enhances the understanding of orchid evolution.</title>
        <authorList>
            <person name="Zhang Y."/>
            <person name="Zhang G.Q."/>
            <person name="Zhang D."/>
            <person name="Liu X.D."/>
            <person name="Xu X.Y."/>
            <person name="Sun W.H."/>
            <person name="Yu X."/>
            <person name="Zhu X."/>
            <person name="Wang Z.W."/>
            <person name="Zhao X."/>
            <person name="Zhong W.Y."/>
            <person name="Chen H."/>
            <person name="Yin W.L."/>
            <person name="Huang T."/>
            <person name="Niu S.C."/>
            <person name="Liu Z.J."/>
        </authorList>
    </citation>
    <scope>NUCLEOTIDE SEQUENCE [LARGE SCALE GENOMIC DNA]</scope>
    <source>
        <strain evidence="1">Lindl</strain>
    </source>
</reference>
<dbReference type="AlphaFoldDB" id="A0AAV7HLA5"/>
<proteinExistence type="predicted"/>
<dbReference type="Proteomes" id="UP000775213">
    <property type="component" value="Unassembled WGS sequence"/>
</dbReference>
<gene>
    <name evidence="1" type="ORF">IEQ34_003431</name>
</gene>
<keyword evidence="2" id="KW-1185">Reference proteome</keyword>
<organism evidence="1 2">
    <name type="scientific">Dendrobium chrysotoxum</name>
    <name type="common">Orchid</name>
    <dbReference type="NCBI Taxonomy" id="161865"/>
    <lineage>
        <taxon>Eukaryota</taxon>
        <taxon>Viridiplantae</taxon>
        <taxon>Streptophyta</taxon>
        <taxon>Embryophyta</taxon>
        <taxon>Tracheophyta</taxon>
        <taxon>Spermatophyta</taxon>
        <taxon>Magnoliopsida</taxon>
        <taxon>Liliopsida</taxon>
        <taxon>Asparagales</taxon>
        <taxon>Orchidaceae</taxon>
        <taxon>Epidendroideae</taxon>
        <taxon>Malaxideae</taxon>
        <taxon>Dendrobiinae</taxon>
        <taxon>Dendrobium</taxon>
    </lineage>
</organism>